<evidence type="ECO:0000259" key="2">
    <source>
        <dbReference type="Pfam" id="PF23247"/>
    </source>
</evidence>
<dbReference type="InterPro" id="IPR032675">
    <property type="entry name" value="LRR_dom_sf"/>
</dbReference>
<gene>
    <name evidence="3" type="ORF">DCAF_LOCUS15913</name>
</gene>
<reference evidence="3 4" key="1">
    <citation type="submission" date="2024-01" db="EMBL/GenBank/DDBJ databases">
        <authorList>
            <person name="Waweru B."/>
        </authorList>
    </citation>
    <scope>NUCLEOTIDE SEQUENCE [LARGE SCALE GENOMIC DNA]</scope>
</reference>
<dbReference type="Pfam" id="PF23247">
    <property type="entry name" value="LRR_RPS2"/>
    <property type="match status" value="1"/>
</dbReference>
<name>A0AAV1RWX2_9ROSI</name>
<keyword evidence="4" id="KW-1185">Reference proteome</keyword>
<protein>
    <recommendedName>
        <fullName evidence="2">Disease resistance protein At4g27190-like leucine-rich repeats domain-containing protein</fullName>
    </recommendedName>
</protein>
<dbReference type="AlphaFoldDB" id="A0AAV1RWX2"/>
<comment type="caution">
    <text evidence="3">The sequence shown here is derived from an EMBL/GenBank/DDBJ whole genome shotgun (WGS) entry which is preliminary data.</text>
</comment>
<feature type="domain" description="Disease resistance protein At4g27190-like leucine-rich repeats" evidence="2">
    <location>
        <begin position="106"/>
        <end position="193"/>
    </location>
</feature>
<dbReference type="InterPro" id="IPR057135">
    <property type="entry name" value="At4g27190-like_LRR"/>
</dbReference>
<sequence>MDNEYLLSILADIDHRTYILSPLRKLTLEGLPQLTSICSKVNGASTSQTKARSDIEIISEDELETPMPAFNRRIVFPDLEDLKLSALRIEKTRQVPRQVPALCCFVWSDQSIDLFSYFQKLTKLSVEGCGKLKYLFTSSMVKSLARLERLEICDCNLMEEIIAREGAIGREVAFPKLGFLKLCGLPNLIRFCTSNLIICPFLKELQI</sequence>
<dbReference type="PANTHER" id="PTHR33463:SF181">
    <property type="entry name" value="AAA+ ATPASE DOMAIN-CONTAINING PROTEIN"/>
    <property type="match status" value="1"/>
</dbReference>
<proteinExistence type="predicted"/>
<dbReference type="Proteomes" id="UP001314170">
    <property type="component" value="Unassembled WGS sequence"/>
</dbReference>
<dbReference type="EMBL" id="CAWUPB010001160">
    <property type="protein sequence ID" value="CAK7340826.1"/>
    <property type="molecule type" value="Genomic_DNA"/>
</dbReference>
<dbReference type="InterPro" id="IPR050905">
    <property type="entry name" value="Plant_NBS-LRR"/>
</dbReference>
<evidence type="ECO:0000256" key="1">
    <source>
        <dbReference type="ARBA" id="ARBA00022821"/>
    </source>
</evidence>
<evidence type="ECO:0000313" key="3">
    <source>
        <dbReference type="EMBL" id="CAK7340826.1"/>
    </source>
</evidence>
<dbReference type="SUPFAM" id="SSF52047">
    <property type="entry name" value="RNI-like"/>
    <property type="match status" value="1"/>
</dbReference>
<evidence type="ECO:0000313" key="4">
    <source>
        <dbReference type="Proteomes" id="UP001314170"/>
    </source>
</evidence>
<organism evidence="3 4">
    <name type="scientific">Dovyalis caffra</name>
    <dbReference type="NCBI Taxonomy" id="77055"/>
    <lineage>
        <taxon>Eukaryota</taxon>
        <taxon>Viridiplantae</taxon>
        <taxon>Streptophyta</taxon>
        <taxon>Embryophyta</taxon>
        <taxon>Tracheophyta</taxon>
        <taxon>Spermatophyta</taxon>
        <taxon>Magnoliopsida</taxon>
        <taxon>eudicotyledons</taxon>
        <taxon>Gunneridae</taxon>
        <taxon>Pentapetalae</taxon>
        <taxon>rosids</taxon>
        <taxon>fabids</taxon>
        <taxon>Malpighiales</taxon>
        <taxon>Salicaceae</taxon>
        <taxon>Flacourtieae</taxon>
        <taxon>Dovyalis</taxon>
    </lineage>
</organism>
<dbReference type="PANTHER" id="PTHR33463">
    <property type="entry name" value="NB-ARC DOMAIN-CONTAINING PROTEIN-RELATED"/>
    <property type="match status" value="1"/>
</dbReference>
<accession>A0AAV1RWX2</accession>
<keyword evidence="1" id="KW-0611">Plant defense</keyword>
<dbReference type="Gene3D" id="3.80.10.10">
    <property type="entry name" value="Ribonuclease Inhibitor"/>
    <property type="match status" value="1"/>
</dbReference>